<comment type="caution">
    <text evidence="1">The sequence shown here is derived from an EMBL/GenBank/DDBJ whole genome shotgun (WGS) entry which is preliminary data.</text>
</comment>
<proteinExistence type="predicted"/>
<evidence type="ECO:0000313" key="2">
    <source>
        <dbReference type="Proteomes" id="UP001055072"/>
    </source>
</evidence>
<protein>
    <submittedName>
        <fullName evidence="1">Uncharacterized protein</fullName>
    </submittedName>
</protein>
<reference evidence="1" key="1">
    <citation type="journal article" date="2021" name="Environ. Microbiol.">
        <title>Gene family expansions and transcriptome signatures uncover fungal adaptations to wood decay.</title>
        <authorList>
            <person name="Hage H."/>
            <person name="Miyauchi S."/>
            <person name="Viragh M."/>
            <person name="Drula E."/>
            <person name="Min B."/>
            <person name="Chaduli D."/>
            <person name="Navarro D."/>
            <person name="Favel A."/>
            <person name="Norest M."/>
            <person name="Lesage-Meessen L."/>
            <person name="Balint B."/>
            <person name="Merenyi Z."/>
            <person name="de Eugenio L."/>
            <person name="Morin E."/>
            <person name="Martinez A.T."/>
            <person name="Baldrian P."/>
            <person name="Stursova M."/>
            <person name="Martinez M.J."/>
            <person name="Novotny C."/>
            <person name="Magnuson J.K."/>
            <person name="Spatafora J.W."/>
            <person name="Maurice S."/>
            <person name="Pangilinan J."/>
            <person name="Andreopoulos W."/>
            <person name="LaButti K."/>
            <person name="Hundley H."/>
            <person name="Na H."/>
            <person name="Kuo A."/>
            <person name="Barry K."/>
            <person name="Lipzen A."/>
            <person name="Henrissat B."/>
            <person name="Riley R."/>
            <person name="Ahrendt S."/>
            <person name="Nagy L.G."/>
            <person name="Grigoriev I.V."/>
            <person name="Martin F."/>
            <person name="Rosso M.N."/>
        </authorList>
    </citation>
    <scope>NUCLEOTIDE SEQUENCE</scope>
    <source>
        <strain evidence="1">CBS 384.51</strain>
    </source>
</reference>
<keyword evidence="2" id="KW-1185">Reference proteome</keyword>
<organism evidence="1 2">
    <name type="scientific">Irpex rosettiformis</name>
    <dbReference type="NCBI Taxonomy" id="378272"/>
    <lineage>
        <taxon>Eukaryota</taxon>
        <taxon>Fungi</taxon>
        <taxon>Dikarya</taxon>
        <taxon>Basidiomycota</taxon>
        <taxon>Agaricomycotina</taxon>
        <taxon>Agaricomycetes</taxon>
        <taxon>Polyporales</taxon>
        <taxon>Irpicaceae</taxon>
        <taxon>Irpex</taxon>
    </lineage>
</organism>
<dbReference type="EMBL" id="MU274915">
    <property type="protein sequence ID" value="KAI0088115.1"/>
    <property type="molecule type" value="Genomic_DNA"/>
</dbReference>
<dbReference type="Proteomes" id="UP001055072">
    <property type="component" value="Unassembled WGS sequence"/>
</dbReference>
<accession>A0ACB8U1K5</accession>
<gene>
    <name evidence="1" type="ORF">BDY19DRAFT_211631</name>
</gene>
<name>A0ACB8U1K5_9APHY</name>
<evidence type="ECO:0000313" key="1">
    <source>
        <dbReference type="EMBL" id="KAI0088115.1"/>
    </source>
</evidence>
<sequence>MINRLAGEIIGMIMEYLDDRWENPNNKLKLEYPSTLHACSLVKLEWRSLAQRVLHRKLRVHYCNLAHQRRCYGPSLGSYAGGLGLFPRELSIEHINIACTKLSEDLYALSKYCGERITRLNLYNTSFASFSNFLELLKCFPHLKRLDVRDCSWKDTSLGFWDGCAGHEDCQCSCPRAPISLQQVFVDLGEETVPLPLAQWLIHARVTTLQSLAWVFKFSLMDVSAPYTTEALHVLGPHLSYVTLDVDVSEEWSDGKCSNYLSEFLLFTITFSLS</sequence>